<gene>
    <name evidence="2" type="ORF">Tci_650925</name>
</gene>
<dbReference type="AlphaFoldDB" id="A0A699K9H4"/>
<comment type="caution">
    <text evidence="2">The sequence shown here is derived from an EMBL/GenBank/DDBJ whole genome shotgun (WGS) entry which is preliminary data.</text>
</comment>
<evidence type="ECO:0000313" key="2">
    <source>
        <dbReference type="EMBL" id="GFA78953.1"/>
    </source>
</evidence>
<sequence>MKEYAKYIDWGKVKITKEIMDRSVMPKYEKMSWREDDSWSDIILGDIYNTFYKDKDVAKEADVAKEPEEIGQRTGQPNLDNHRDY</sequence>
<proteinExistence type="predicted"/>
<feature type="compositionally biased region" description="Basic and acidic residues" evidence="1">
    <location>
        <begin position="62"/>
        <end position="71"/>
    </location>
</feature>
<feature type="region of interest" description="Disordered" evidence="1">
    <location>
        <begin position="62"/>
        <end position="85"/>
    </location>
</feature>
<evidence type="ECO:0000256" key="1">
    <source>
        <dbReference type="SAM" id="MobiDB-lite"/>
    </source>
</evidence>
<organism evidence="2">
    <name type="scientific">Tanacetum cinerariifolium</name>
    <name type="common">Dalmatian daisy</name>
    <name type="synonym">Chrysanthemum cinerariifolium</name>
    <dbReference type="NCBI Taxonomy" id="118510"/>
    <lineage>
        <taxon>Eukaryota</taxon>
        <taxon>Viridiplantae</taxon>
        <taxon>Streptophyta</taxon>
        <taxon>Embryophyta</taxon>
        <taxon>Tracheophyta</taxon>
        <taxon>Spermatophyta</taxon>
        <taxon>Magnoliopsida</taxon>
        <taxon>eudicotyledons</taxon>
        <taxon>Gunneridae</taxon>
        <taxon>Pentapetalae</taxon>
        <taxon>asterids</taxon>
        <taxon>campanulids</taxon>
        <taxon>Asterales</taxon>
        <taxon>Asteraceae</taxon>
        <taxon>Asteroideae</taxon>
        <taxon>Anthemideae</taxon>
        <taxon>Anthemidinae</taxon>
        <taxon>Tanacetum</taxon>
    </lineage>
</organism>
<reference evidence="2" key="1">
    <citation type="journal article" date="2019" name="Sci. Rep.">
        <title>Draft genome of Tanacetum cinerariifolium, the natural source of mosquito coil.</title>
        <authorList>
            <person name="Yamashiro T."/>
            <person name="Shiraishi A."/>
            <person name="Satake H."/>
            <person name="Nakayama K."/>
        </authorList>
    </citation>
    <scope>NUCLEOTIDE SEQUENCE</scope>
</reference>
<accession>A0A699K9H4</accession>
<protein>
    <submittedName>
        <fullName evidence="2">Uncharacterized protein</fullName>
    </submittedName>
</protein>
<name>A0A699K9H4_TANCI</name>
<dbReference type="EMBL" id="BKCJ010488248">
    <property type="protein sequence ID" value="GFA78953.1"/>
    <property type="molecule type" value="Genomic_DNA"/>
</dbReference>